<organism evidence="7 8">
    <name type="scientific">Trichogramma brassicae</name>
    <dbReference type="NCBI Taxonomy" id="86971"/>
    <lineage>
        <taxon>Eukaryota</taxon>
        <taxon>Metazoa</taxon>
        <taxon>Ecdysozoa</taxon>
        <taxon>Arthropoda</taxon>
        <taxon>Hexapoda</taxon>
        <taxon>Insecta</taxon>
        <taxon>Pterygota</taxon>
        <taxon>Neoptera</taxon>
        <taxon>Endopterygota</taxon>
        <taxon>Hymenoptera</taxon>
        <taxon>Apocrita</taxon>
        <taxon>Proctotrupomorpha</taxon>
        <taxon>Chalcidoidea</taxon>
        <taxon>Trichogrammatidae</taxon>
        <taxon>Trichogramma</taxon>
    </lineage>
</organism>
<dbReference type="GO" id="GO:0005509">
    <property type="term" value="F:calcium ion binding"/>
    <property type="evidence" value="ECO:0007669"/>
    <property type="project" value="InterPro"/>
</dbReference>
<dbReference type="InterPro" id="IPR001382">
    <property type="entry name" value="Glyco_hydro_47"/>
</dbReference>
<dbReference type="PANTHER" id="PTHR24198:SF165">
    <property type="entry name" value="ANKYRIN REPEAT-CONTAINING PROTEIN-RELATED"/>
    <property type="match status" value="1"/>
</dbReference>
<evidence type="ECO:0000256" key="3">
    <source>
        <dbReference type="ARBA" id="ARBA00023043"/>
    </source>
</evidence>
<dbReference type="Gene3D" id="1.50.10.10">
    <property type="match status" value="1"/>
</dbReference>
<dbReference type="Pfam" id="PF12796">
    <property type="entry name" value="Ank_2"/>
    <property type="match status" value="1"/>
</dbReference>
<dbReference type="InterPro" id="IPR036770">
    <property type="entry name" value="Ankyrin_rpt-contain_sf"/>
</dbReference>
<evidence type="ECO:0000256" key="5">
    <source>
        <dbReference type="RuleBase" id="RU361193"/>
    </source>
</evidence>
<name>A0A6H5I4V7_9HYME</name>
<keyword evidence="2" id="KW-0677">Repeat</keyword>
<keyword evidence="5" id="KW-0378">Hydrolase</keyword>
<dbReference type="GO" id="GO:0005975">
    <property type="term" value="P:carbohydrate metabolic process"/>
    <property type="evidence" value="ECO:0007669"/>
    <property type="project" value="InterPro"/>
</dbReference>
<evidence type="ECO:0000313" key="7">
    <source>
        <dbReference type="EMBL" id="CAB0032293.1"/>
    </source>
</evidence>
<proteinExistence type="inferred from homology"/>
<dbReference type="InterPro" id="IPR002110">
    <property type="entry name" value="Ankyrin_rpt"/>
</dbReference>
<evidence type="ECO:0000256" key="4">
    <source>
        <dbReference type="PROSITE-ProRule" id="PRU00023"/>
    </source>
</evidence>
<dbReference type="Gene3D" id="1.25.40.20">
    <property type="entry name" value="Ankyrin repeat-containing domain"/>
    <property type="match status" value="2"/>
</dbReference>
<dbReference type="OrthoDB" id="8118055at2759"/>
<dbReference type="SUPFAM" id="SSF48225">
    <property type="entry name" value="Seven-hairpin glycosidases"/>
    <property type="match status" value="1"/>
</dbReference>
<accession>A0A6H5I4V7</accession>
<dbReference type="GO" id="GO:0016020">
    <property type="term" value="C:membrane"/>
    <property type="evidence" value="ECO:0007669"/>
    <property type="project" value="InterPro"/>
</dbReference>
<evidence type="ECO:0000256" key="2">
    <source>
        <dbReference type="ARBA" id="ARBA00022737"/>
    </source>
</evidence>
<feature type="region of interest" description="Disordered" evidence="6">
    <location>
        <begin position="775"/>
        <end position="816"/>
    </location>
</feature>
<keyword evidence="5" id="KW-0326">Glycosidase</keyword>
<evidence type="ECO:0000256" key="6">
    <source>
        <dbReference type="SAM" id="MobiDB-lite"/>
    </source>
</evidence>
<keyword evidence="8" id="KW-1185">Reference proteome</keyword>
<dbReference type="SMART" id="SM00248">
    <property type="entry name" value="ANK"/>
    <property type="match status" value="5"/>
</dbReference>
<dbReference type="Proteomes" id="UP000479190">
    <property type="component" value="Unassembled WGS sequence"/>
</dbReference>
<dbReference type="InterPro" id="IPR036026">
    <property type="entry name" value="Seven-hairpin_glycosidases"/>
</dbReference>
<evidence type="ECO:0000313" key="8">
    <source>
        <dbReference type="Proteomes" id="UP000479190"/>
    </source>
</evidence>
<evidence type="ECO:0000256" key="1">
    <source>
        <dbReference type="ARBA" id="ARBA00007658"/>
    </source>
</evidence>
<feature type="repeat" description="ANK" evidence="4">
    <location>
        <begin position="254"/>
        <end position="286"/>
    </location>
</feature>
<dbReference type="AlphaFoldDB" id="A0A6H5I4V7"/>
<feature type="repeat" description="ANK" evidence="4">
    <location>
        <begin position="144"/>
        <end position="177"/>
    </location>
</feature>
<reference evidence="7 8" key="1">
    <citation type="submission" date="2020-02" db="EMBL/GenBank/DDBJ databases">
        <authorList>
            <person name="Ferguson B K."/>
        </authorList>
    </citation>
    <scope>NUCLEOTIDE SEQUENCE [LARGE SCALE GENOMIC DNA]</scope>
</reference>
<dbReference type="PANTHER" id="PTHR24198">
    <property type="entry name" value="ANKYRIN REPEAT AND PROTEIN KINASE DOMAIN-CONTAINING PROTEIN"/>
    <property type="match status" value="1"/>
</dbReference>
<dbReference type="Pfam" id="PF01532">
    <property type="entry name" value="Glyco_hydro_47"/>
    <property type="match status" value="1"/>
</dbReference>
<feature type="region of interest" description="Disordered" evidence="6">
    <location>
        <begin position="721"/>
        <end position="763"/>
    </location>
</feature>
<dbReference type="GO" id="GO:0004571">
    <property type="term" value="F:mannosyl-oligosaccharide 1,2-alpha-mannosidase activity"/>
    <property type="evidence" value="ECO:0007669"/>
    <property type="project" value="InterPro"/>
</dbReference>
<sequence>MFFRQAQPPNEVCLERFTSSLENINWESVADRLELLRRLDPLIVSRIVPRQLNDLRDAFQKENVERLLEDSLFALDDVGMRIRFVRFVTRSGYSDEPDIDADGNQILKHTTPIHRARGSSIPGRQTIIRELFKIYDANYEDETSGLTHLHVASEYGFRDAVERIFVRGGADPNHLAERTDVRPLQLAVRNGRLDLTELLLVNGADPNLANRRGMTPLHVACRTGRGALDVVTRFFEVTDKLGRPVNVNARTPTFGRTPLHLAVLSGNEEVVVYLLGRGAHPNSVDAKGLTPLHCLCKTDRNVNVFGMFRAASRQEGWLVPIDPLDNELRTPLQWAAASLAPNMIDLLLLGDARLSSFAYPDRSHFNERFAASLTGEPAAIKLKMAFGLMSVIEALDVAGYELKLSDVLTIVSLFAERNLFDNSLLDSDWYDDEEFAKVAKKIKMYCAEEDESSNLSFYDFIQLPTKEAAKKLIHRYCCCDEFWSAENMGMLPEASKEICARYFCEKITRTFFRRMTVECFYQLVSPHLIPDCCEDIVDRLSAKDCLQYLKMKKVVYFSKTNSHNNPEKERFFIVRHNEFTCVLHIVMRESEDSQFLTTYRSKVFAIYRWRLEAIENCPQNDRQRAVVAAFKHSWAGYKKFAWGKDNVKPISKGFHEWFGLGLSIVDALDTMYMMGLNEGNTTRKLINSQSRVSKCFIKIFVSVVLRIRRSSKLGQGRLELQTKPGRQSVRSHHPSTRRTAVGLPSVRRRDVPQQSHRSRRPYAARLQHALRRALLGRESRRPQRPPAQVGPRQQHQRDHLDPAGIPRSESQQWHEQIRGFRVESVRARAQAGEVRRIGADIHQREYGDVQRVRGSFDVLPERNPGTGRAQRLTQGSSDPGRRAAENLLPNLPHPSDWSGGRAHLLQYAVLRELHESGARLHEY</sequence>
<gene>
    <name evidence="7" type="ORF">TBRA_LOCUS4236</name>
</gene>
<protein>
    <recommendedName>
        <fullName evidence="5">alpha-1,2-Mannosidase</fullName>
        <ecNumber evidence="5">3.2.1.-</ecNumber>
    </recommendedName>
</protein>
<dbReference type="EC" id="3.2.1.-" evidence="5"/>
<comment type="similarity">
    <text evidence="1 5">Belongs to the glycosyl hydrolase 47 family.</text>
</comment>
<dbReference type="PROSITE" id="PS50088">
    <property type="entry name" value="ANK_REPEAT"/>
    <property type="match status" value="3"/>
</dbReference>
<keyword evidence="3 4" id="KW-0040">ANK repeat</keyword>
<dbReference type="SUPFAM" id="SSF48403">
    <property type="entry name" value="Ankyrin repeat"/>
    <property type="match status" value="1"/>
</dbReference>
<feature type="repeat" description="ANK" evidence="4">
    <location>
        <begin position="179"/>
        <end position="211"/>
    </location>
</feature>
<dbReference type="EMBL" id="CADCXV010000672">
    <property type="protein sequence ID" value="CAB0032293.1"/>
    <property type="molecule type" value="Genomic_DNA"/>
</dbReference>
<dbReference type="PRINTS" id="PR00747">
    <property type="entry name" value="GLYHDRLASE47"/>
</dbReference>
<dbReference type="InterPro" id="IPR012341">
    <property type="entry name" value="6hp_glycosidase-like_sf"/>
</dbReference>
<feature type="region of interest" description="Disordered" evidence="6">
    <location>
        <begin position="857"/>
        <end position="894"/>
    </location>
</feature>
<dbReference type="PROSITE" id="PS50297">
    <property type="entry name" value="ANK_REP_REGION"/>
    <property type="match status" value="3"/>
</dbReference>